<proteinExistence type="predicted"/>
<gene>
    <name evidence="1" type="ORF">ACFO3J_17270</name>
</gene>
<evidence type="ECO:0008006" key="3">
    <source>
        <dbReference type="Google" id="ProtNLM"/>
    </source>
</evidence>
<evidence type="ECO:0000313" key="1">
    <source>
        <dbReference type="EMBL" id="MFC4033227.1"/>
    </source>
</evidence>
<organism evidence="1 2">
    <name type="scientific">Streptomyces polygonati</name>
    <dbReference type="NCBI Taxonomy" id="1617087"/>
    <lineage>
        <taxon>Bacteria</taxon>
        <taxon>Bacillati</taxon>
        <taxon>Actinomycetota</taxon>
        <taxon>Actinomycetes</taxon>
        <taxon>Kitasatosporales</taxon>
        <taxon>Streptomycetaceae</taxon>
        <taxon>Streptomyces</taxon>
    </lineage>
</organism>
<comment type="caution">
    <text evidence="1">The sequence shown here is derived from an EMBL/GenBank/DDBJ whole genome shotgun (WGS) entry which is preliminary data.</text>
</comment>
<name>A0ABV8HQM3_9ACTN</name>
<dbReference type="RefSeq" id="WP_386430324.1">
    <property type="nucleotide sequence ID" value="NZ_JBHSBB010000012.1"/>
</dbReference>
<sequence>MGLFSKVPLDDDFDRALHDGANNSVRKSIAKAQPFIREILLPGEQLDLVFYESYTGSQTVVVTDQRLLVIRNTFGGGRPKELMHACTPADLRGARFGGTDTGSFVVLLQFHRALATVKFSTHLAAMTLTQAVNDLQATAG</sequence>
<accession>A0ABV8HQM3</accession>
<keyword evidence="2" id="KW-1185">Reference proteome</keyword>
<reference evidence="2" key="1">
    <citation type="journal article" date="2019" name="Int. J. Syst. Evol. Microbiol.">
        <title>The Global Catalogue of Microorganisms (GCM) 10K type strain sequencing project: providing services to taxonomists for standard genome sequencing and annotation.</title>
        <authorList>
            <consortium name="The Broad Institute Genomics Platform"/>
            <consortium name="The Broad Institute Genome Sequencing Center for Infectious Disease"/>
            <person name="Wu L."/>
            <person name="Ma J."/>
        </authorList>
    </citation>
    <scope>NUCLEOTIDE SEQUENCE [LARGE SCALE GENOMIC DNA]</scope>
    <source>
        <strain evidence="2">CGMCC 4.7237</strain>
    </source>
</reference>
<protein>
    <recommendedName>
        <fullName evidence="3">YokE-like PH domain-containing protein</fullName>
    </recommendedName>
</protein>
<evidence type="ECO:0000313" key="2">
    <source>
        <dbReference type="Proteomes" id="UP001595765"/>
    </source>
</evidence>
<dbReference type="Proteomes" id="UP001595765">
    <property type="component" value="Unassembled WGS sequence"/>
</dbReference>
<dbReference type="EMBL" id="JBHSBB010000012">
    <property type="protein sequence ID" value="MFC4033227.1"/>
    <property type="molecule type" value="Genomic_DNA"/>
</dbReference>